<name>A0A077MDV7_9MICO</name>
<evidence type="ECO:0000313" key="1">
    <source>
        <dbReference type="EMBL" id="CCI54105.1"/>
    </source>
</evidence>
<gene>
    <name evidence="1" type="ORF">BN13_60006</name>
</gene>
<keyword evidence="2" id="KW-1185">Reference proteome</keyword>
<organism evidence="1 2">
    <name type="scientific">Nostocoides jenkinsii Ben 74</name>
    <dbReference type="NCBI Taxonomy" id="1193518"/>
    <lineage>
        <taxon>Bacteria</taxon>
        <taxon>Bacillati</taxon>
        <taxon>Actinomycetota</taxon>
        <taxon>Actinomycetes</taxon>
        <taxon>Micrococcales</taxon>
        <taxon>Intrasporangiaceae</taxon>
        <taxon>Nostocoides</taxon>
    </lineage>
</organism>
<dbReference type="STRING" id="1193518.BN13_60006"/>
<protein>
    <submittedName>
        <fullName evidence="1">Uncharacterized protein</fullName>
    </submittedName>
</protein>
<accession>A0A077MDV7</accession>
<sequence>MGPVGLEPTTYGLKVRSSAIELEALRRCYAGARNRIEDRFART</sequence>
<evidence type="ECO:0000313" key="2">
    <source>
        <dbReference type="Proteomes" id="UP000035720"/>
    </source>
</evidence>
<reference evidence="1 2" key="1">
    <citation type="journal article" date="2013" name="ISME J.">
        <title>A metabolic model for members of the genus Tetrasphaera involved in enhanced biological phosphorus removal.</title>
        <authorList>
            <person name="Kristiansen R."/>
            <person name="Nguyen H.T.T."/>
            <person name="Saunders A.M."/>
            <person name="Nielsen J.L."/>
            <person name="Wimmer R."/>
            <person name="Le V.Q."/>
            <person name="McIlroy S.J."/>
            <person name="Petrovski S."/>
            <person name="Seviour R.J."/>
            <person name="Calteau A."/>
            <person name="Nielsen K.L."/>
            <person name="Nielsen P.H."/>
        </authorList>
    </citation>
    <scope>NUCLEOTIDE SEQUENCE [LARGE SCALE GENOMIC DNA]</scope>
    <source>
        <strain evidence="1 2">Ben 74</strain>
    </source>
</reference>
<dbReference type="AlphaFoldDB" id="A0A077MDV7"/>
<proteinExistence type="predicted"/>
<dbReference type="Proteomes" id="UP000035720">
    <property type="component" value="Unassembled WGS sequence"/>
</dbReference>
<dbReference type="EMBL" id="CAJC01000172">
    <property type="protein sequence ID" value="CCI54105.1"/>
    <property type="molecule type" value="Genomic_DNA"/>
</dbReference>
<comment type="caution">
    <text evidence="1">The sequence shown here is derived from an EMBL/GenBank/DDBJ whole genome shotgun (WGS) entry which is preliminary data.</text>
</comment>